<comment type="similarity">
    <text evidence="4">Belongs to the eIF-3 subunit H family.</text>
</comment>
<comment type="caution">
    <text evidence="6">The sequence shown here is derived from an EMBL/GenBank/DDBJ whole genome shotgun (WGS) entry which is preliminary data.</text>
</comment>
<gene>
    <name evidence="6" type="ORF">B0H67DRAFT_153581</name>
</gene>
<dbReference type="GO" id="GO:0005852">
    <property type="term" value="C:eukaryotic translation initiation factor 3 complex"/>
    <property type="evidence" value="ECO:0007669"/>
    <property type="project" value="UniProtKB-UniRule"/>
</dbReference>
<comment type="function">
    <text evidence="4">Component of the eukaryotic translation initiation factor 3 (eIF-3) complex, which is involved in protein synthesis of a specialized repertoire of mRNAs and, together with other initiation factors, stimulates binding of mRNA and methionyl-tRNAi to the 40S ribosome. The eIF-3 complex specifically targets and initiates translation of a subset of mRNAs involved in cell proliferation.</text>
</comment>
<dbReference type="GO" id="GO:0001732">
    <property type="term" value="P:formation of cytoplasmic translation initiation complex"/>
    <property type="evidence" value="ECO:0007669"/>
    <property type="project" value="UniProtKB-UniRule"/>
</dbReference>
<dbReference type="GO" id="GO:0033290">
    <property type="term" value="C:eukaryotic 48S preinitiation complex"/>
    <property type="evidence" value="ECO:0007669"/>
    <property type="project" value="UniProtKB-UniRule"/>
</dbReference>
<evidence type="ECO:0000313" key="6">
    <source>
        <dbReference type="EMBL" id="KAK0719482.1"/>
    </source>
</evidence>
<evidence type="ECO:0000256" key="1">
    <source>
        <dbReference type="ARBA" id="ARBA00022490"/>
    </source>
</evidence>
<protein>
    <recommendedName>
        <fullName evidence="4">Eukaryotic translation initiation factor 3 subunit H</fullName>
        <shortName evidence="4">eIF3h</shortName>
    </recommendedName>
</protein>
<dbReference type="Pfam" id="PF01398">
    <property type="entry name" value="JAB"/>
    <property type="match status" value="1"/>
</dbReference>
<dbReference type="InterPro" id="IPR037518">
    <property type="entry name" value="MPN"/>
</dbReference>
<dbReference type="GO" id="GO:0016282">
    <property type="term" value="C:eukaryotic 43S preinitiation complex"/>
    <property type="evidence" value="ECO:0007669"/>
    <property type="project" value="UniProtKB-UniRule"/>
</dbReference>
<comment type="subunit">
    <text evidence="4">Component of the eukaryotic translation initiation factor 3 (eIF-3) complex.</text>
</comment>
<proteinExistence type="inferred from homology"/>
<dbReference type="EMBL" id="JAUKUA010000003">
    <property type="protein sequence ID" value="KAK0719482.1"/>
    <property type="molecule type" value="Genomic_DNA"/>
</dbReference>
<comment type="subcellular location">
    <subcellularLocation>
        <location evidence="4">Cytoplasm</location>
    </subcellularLocation>
</comment>
<dbReference type="GO" id="GO:0008237">
    <property type="term" value="F:metallopeptidase activity"/>
    <property type="evidence" value="ECO:0007669"/>
    <property type="project" value="InterPro"/>
</dbReference>
<keyword evidence="1 4" id="KW-0963">Cytoplasm</keyword>
<evidence type="ECO:0000256" key="4">
    <source>
        <dbReference type="HAMAP-Rule" id="MF_03007"/>
    </source>
</evidence>
<reference evidence="6" key="1">
    <citation type="submission" date="2023-06" db="EMBL/GenBank/DDBJ databases">
        <title>Genome-scale phylogeny and comparative genomics of the fungal order Sordariales.</title>
        <authorList>
            <consortium name="Lawrence Berkeley National Laboratory"/>
            <person name="Hensen N."/>
            <person name="Bonometti L."/>
            <person name="Westerberg I."/>
            <person name="Brannstrom I.O."/>
            <person name="Guillou S."/>
            <person name="Cros-Aarteil S."/>
            <person name="Calhoun S."/>
            <person name="Haridas S."/>
            <person name="Kuo A."/>
            <person name="Mondo S."/>
            <person name="Pangilinan J."/>
            <person name="Riley R."/>
            <person name="Labutti K."/>
            <person name="Andreopoulos B."/>
            <person name="Lipzen A."/>
            <person name="Chen C."/>
            <person name="Yanf M."/>
            <person name="Daum C."/>
            <person name="Ng V."/>
            <person name="Clum A."/>
            <person name="Steindorff A."/>
            <person name="Ohm R."/>
            <person name="Martin F."/>
            <person name="Silar P."/>
            <person name="Natvig D."/>
            <person name="Lalanne C."/>
            <person name="Gautier V."/>
            <person name="Ament-Velasquez S.L."/>
            <person name="Kruys A."/>
            <person name="Hutchinson M.I."/>
            <person name="Powell A.J."/>
            <person name="Barry K."/>
            <person name="Miller A.N."/>
            <person name="Grigoriev I.V."/>
            <person name="Debuchy R."/>
            <person name="Gladieux P."/>
            <person name="Thoren M.H."/>
            <person name="Johannesson H."/>
        </authorList>
    </citation>
    <scope>NUCLEOTIDE SEQUENCE</scope>
    <source>
        <strain evidence="6">SMH4607-1</strain>
    </source>
</reference>
<dbReference type="CDD" id="cd08065">
    <property type="entry name" value="MPN_eIF3h"/>
    <property type="match status" value="1"/>
</dbReference>
<evidence type="ECO:0000259" key="5">
    <source>
        <dbReference type="PROSITE" id="PS50249"/>
    </source>
</evidence>
<dbReference type="InterPro" id="IPR000555">
    <property type="entry name" value="JAMM/MPN+_dom"/>
</dbReference>
<keyword evidence="7" id="KW-1185">Reference proteome</keyword>
<keyword evidence="2 4" id="KW-0396">Initiation factor</keyword>
<feature type="domain" description="MPN" evidence="5">
    <location>
        <begin position="13"/>
        <end position="161"/>
    </location>
</feature>
<evidence type="ECO:0000313" key="7">
    <source>
        <dbReference type="Proteomes" id="UP001172102"/>
    </source>
</evidence>
<dbReference type="Proteomes" id="UP001172102">
    <property type="component" value="Unassembled WGS sequence"/>
</dbReference>
<organism evidence="6 7">
    <name type="scientific">Lasiosphaeris hirsuta</name>
    <dbReference type="NCBI Taxonomy" id="260670"/>
    <lineage>
        <taxon>Eukaryota</taxon>
        <taxon>Fungi</taxon>
        <taxon>Dikarya</taxon>
        <taxon>Ascomycota</taxon>
        <taxon>Pezizomycotina</taxon>
        <taxon>Sordariomycetes</taxon>
        <taxon>Sordariomycetidae</taxon>
        <taxon>Sordariales</taxon>
        <taxon>Lasiosphaeriaceae</taxon>
        <taxon>Lasiosphaeris</taxon>
    </lineage>
</organism>
<accession>A0AA40DZM0</accession>
<evidence type="ECO:0000256" key="3">
    <source>
        <dbReference type="ARBA" id="ARBA00022917"/>
    </source>
</evidence>
<dbReference type="InterPro" id="IPR027524">
    <property type="entry name" value="eIF3h"/>
</dbReference>
<keyword evidence="3 4" id="KW-0648">Protein biosynthesis</keyword>
<dbReference type="SMART" id="SM00232">
    <property type="entry name" value="JAB_MPN"/>
    <property type="match status" value="1"/>
</dbReference>
<evidence type="ECO:0000256" key="2">
    <source>
        <dbReference type="ARBA" id="ARBA00022540"/>
    </source>
</evidence>
<dbReference type="Gene3D" id="3.40.140.10">
    <property type="entry name" value="Cytidine Deaminase, domain 2"/>
    <property type="match status" value="1"/>
</dbReference>
<dbReference type="AlphaFoldDB" id="A0AA40DZM0"/>
<dbReference type="PROSITE" id="PS50249">
    <property type="entry name" value="MPN"/>
    <property type="match status" value="1"/>
</dbReference>
<dbReference type="PANTHER" id="PTHR10410">
    <property type="entry name" value="EUKARYOTIC TRANSLATION INITIATION FACTOR 3 -RELATED"/>
    <property type="match status" value="1"/>
</dbReference>
<dbReference type="GO" id="GO:0003743">
    <property type="term" value="F:translation initiation factor activity"/>
    <property type="evidence" value="ECO:0007669"/>
    <property type="project" value="UniProtKB-UniRule"/>
</dbReference>
<dbReference type="Pfam" id="PF19445">
    <property type="entry name" value="eIF3h_C"/>
    <property type="match status" value="2"/>
</dbReference>
<dbReference type="HAMAP" id="MF_03007">
    <property type="entry name" value="eIF3h"/>
    <property type="match status" value="1"/>
</dbReference>
<dbReference type="InterPro" id="IPR050242">
    <property type="entry name" value="JAMM_MPN+_peptidase_M67A"/>
</dbReference>
<dbReference type="FunFam" id="3.40.140.10:FF:000052">
    <property type="entry name" value="Eukaryotic translation initiation factor 3 subunit H"/>
    <property type="match status" value="1"/>
</dbReference>
<sequence length="360" mass="40340">MAEIQRDVPIKLAQVGSLVVMKIVKHCSSSFPTTATGSLVGMDSNGVLEITNAFPFPTVDVSNTDGHQNDASTLAAAAPRAKANIVYQNDMIRHLKEVNVDANNVGWYTSATMGNFVNLSFIENQYHYQRDNGKTVALVHDVSRSSQGSLSLRAFKLSTDFMAAYKEGKFTTEILQKSKLTFKDIIVEVPVVVHNSHLLTSYLHQLPALPDNPELELPTSLDDIRRDPAKIPAHPSFDALDLSIDPFLEKTCDLLLESIEAHYTDLNNHQYYQRQLTREQFKITQWQTKRKAENAARVAAKQQPLPEDDWHGLFKLPQEPSRLEGMLNARQVEQYSKQVDGFTATVTSKMFAVRGNLLPE</sequence>
<name>A0AA40DZM0_9PEZI</name>
<dbReference type="InterPro" id="IPR045810">
    <property type="entry name" value="eIF3h_C"/>
</dbReference>